<name>A0AAN9ACH0_HALRR</name>
<dbReference type="Proteomes" id="UP001381693">
    <property type="component" value="Unassembled WGS sequence"/>
</dbReference>
<dbReference type="EMBL" id="JAXCGZ010005824">
    <property type="protein sequence ID" value="KAK7080680.1"/>
    <property type="molecule type" value="Genomic_DNA"/>
</dbReference>
<sequence>MMFKVQKQLELLKKLTDVGLATGDIVMPIGTAVLLNNELRNLRQRGRFPGQPVIPGRPLPVPRQIRAEETRTIYGTSKPEFLSFIFFIRVILFKALTKWTDGAKWLHWHQRPLEVNFSEVNYRVVASKHRNGLIPLILLSRTGV</sequence>
<accession>A0AAN9ACH0</accession>
<protein>
    <submittedName>
        <fullName evidence="1">Uncharacterized protein</fullName>
    </submittedName>
</protein>
<dbReference type="AlphaFoldDB" id="A0AAN9ACH0"/>
<organism evidence="1 2">
    <name type="scientific">Halocaridina rubra</name>
    <name type="common">Hawaiian red shrimp</name>
    <dbReference type="NCBI Taxonomy" id="373956"/>
    <lineage>
        <taxon>Eukaryota</taxon>
        <taxon>Metazoa</taxon>
        <taxon>Ecdysozoa</taxon>
        <taxon>Arthropoda</taxon>
        <taxon>Crustacea</taxon>
        <taxon>Multicrustacea</taxon>
        <taxon>Malacostraca</taxon>
        <taxon>Eumalacostraca</taxon>
        <taxon>Eucarida</taxon>
        <taxon>Decapoda</taxon>
        <taxon>Pleocyemata</taxon>
        <taxon>Caridea</taxon>
        <taxon>Atyoidea</taxon>
        <taxon>Atyidae</taxon>
        <taxon>Halocaridina</taxon>
    </lineage>
</organism>
<proteinExistence type="predicted"/>
<gene>
    <name evidence="1" type="ORF">SK128_023014</name>
</gene>
<reference evidence="1 2" key="1">
    <citation type="submission" date="2023-11" db="EMBL/GenBank/DDBJ databases">
        <title>Halocaridina rubra genome assembly.</title>
        <authorList>
            <person name="Smith C."/>
        </authorList>
    </citation>
    <scope>NUCLEOTIDE SEQUENCE [LARGE SCALE GENOMIC DNA]</scope>
    <source>
        <strain evidence="1">EP-1</strain>
        <tissue evidence="1">Whole</tissue>
    </source>
</reference>
<comment type="caution">
    <text evidence="1">The sequence shown here is derived from an EMBL/GenBank/DDBJ whole genome shotgun (WGS) entry which is preliminary data.</text>
</comment>
<keyword evidence="2" id="KW-1185">Reference proteome</keyword>
<evidence type="ECO:0000313" key="2">
    <source>
        <dbReference type="Proteomes" id="UP001381693"/>
    </source>
</evidence>
<evidence type="ECO:0000313" key="1">
    <source>
        <dbReference type="EMBL" id="KAK7080680.1"/>
    </source>
</evidence>